<dbReference type="InterPro" id="IPR037523">
    <property type="entry name" value="VOC_core"/>
</dbReference>
<dbReference type="PANTHER" id="PTHR41294:SF1">
    <property type="entry name" value="CADMIUM-INDUCED PROTEIN CADI"/>
    <property type="match status" value="1"/>
</dbReference>
<gene>
    <name evidence="2" type="ORF">MNB_SM-4-1000</name>
</gene>
<dbReference type="GO" id="GO:0046686">
    <property type="term" value="P:response to cadmium ion"/>
    <property type="evidence" value="ECO:0007669"/>
    <property type="project" value="TreeGrafter"/>
</dbReference>
<sequence>MKTQRKLHMHISVDSIEQSIEFYVIQFGEQPIKIKSDYAQWIIDDLSLNFAISTRGYKKGVNHLGIQYESDDALQKAQILFQREGIIGKEDKGAVCCYKESNKYWVEDPTGMVWENYYSMKDVEIFGEDEMSNDDVSCKQPSGGSACCEASSATSQECCSQSEDGSACSSK</sequence>
<dbReference type="GO" id="GO:0004462">
    <property type="term" value="F:lactoylglutathione lyase activity"/>
    <property type="evidence" value="ECO:0007669"/>
    <property type="project" value="UniProtKB-EC"/>
</dbReference>
<dbReference type="EC" id="4.4.1.5" evidence="2"/>
<dbReference type="InterPro" id="IPR052393">
    <property type="entry name" value="Cadmium-induced_rsp"/>
</dbReference>
<dbReference type="InterPro" id="IPR029068">
    <property type="entry name" value="Glyas_Bleomycin-R_OHBP_Dase"/>
</dbReference>
<dbReference type="InterPro" id="IPR049789">
    <property type="entry name" value="ArsI/CadI-like"/>
</dbReference>
<keyword evidence="2" id="KW-0456">Lyase</keyword>
<dbReference type="PROSITE" id="PS51819">
    <property type="entry name" value="VOC"/>
    <property type="match status" value="1"/>
</dbReference>
<dbReference type="NCBIfam" id="NF041414">
    <property type="entry name" value="ArsI_CadI_VOC"/>
    <property type="match status" value="1"/>
</dbReference>
<protein>
    <submittedName>
        <fullName evidence="2">Lactoylglutathione lyase @ Cadmium-induced protein CadI</fullName>
        <ecNumber evidence="2">4.4.1.5</ecNumber>
    </submittedName>
</protein>
<evidence type="ECO:0000259" key="1">
    <source>
        <dbReference type="PROSITE" id="PS51819"/>
    </source>
</evidence>
<evidence type="ECO:0000313" key="2">
    <source>
        <dbReference type="EMBL" id="SFV65670.1"/>
    </source>
</evidence>
<reference evidence="2" key="1">
    <citation type="submission" date="2016-10" db="EMBL/GenBank/DDBJ databases">
        <authorList>
            <person name="de Groot N.N."/>
        </authorList>
    </citation>
    <scope>NUCLEOTIDE SEQUENCE</scope>
</reference>
<dbReference type="AlphaFoldDB" id="A0A1W1CIF4"/>
<proteinExistence type="predicted"/>
<dbReference type="EMBL" id="FPHF01000089">
    <property type="protein sequence ID" value="SFV65670.1"/>
    <property type="molecule type" value="Genomic_DNA"/>
</dbReference>
<organism evidence="2">
    <name type="scientific">hydrothermal vent metagenome</name>
    <dbReference type="NCBI Taxonomy" id="652676"/>
    <lineage>
        <taxon>unclassified sequences</taxon>
        <taxon>metagenomes</taxon>
        <taxon>ecological metagenomes</taxon>
    </lineage>
</organism>
<dbReference type="PANTHER" id="PTHR41294">
    <property type="entry name" value="CADMIUM-INDUCED PROTEIN CADI"/>
    <property type="match status" value="1"/>
</dbReference>
<name>A0A1W1CIF4_9ZZZZ</name>
<dbReference type="SUPFAM" id="SSF54593">
    <property type="entry name" value="Glyoxalase/Bleomycin resistance protein/Dihydroxybiphenyl dioxygenase"/>
    <property type="match status" value="1"/>
</dbReference>
<dbReference type="Gene3D" id="3.10.180.10">
    <property type="entry name" value="2,3-Dihydroxybiphenyl 1,2-Dioxygenase, domain 1"/>
    <property type="match status" value="1"/>
</dbReference>
<accession>A0A1W1CIF4</accession>
<feature type="domain" description="VOC" evidence="1">
    <location>
        <begin position="5"/>
        <end position="119"/>
    </location>
</feature>